<name>A0ABT5BVC2_9BACT</name>
<accession>A0ABT5BVC2</accession>
<dbReference type="Proteomes" id="UP001217485">
    <property type="component" value="Unassembled WGS sequence"/>
</dbReference>
<dbReference type="SUPFAM" id="SSF141371">
    <property type="entry name" value="PilZ domain-like"/>
    <property type="match status" value="1"/>
</dbReference>
<dbReference type="Gene3D" id="2.40.10.220">
    <property type="entry name" value="predicted glycosyltransferase like domains"/>
    <property type="match status" value="1"/>
</dbReference>
<dbReference type="RefSeq" id="WP_272094789.1">
    <property type="nucleotide sequence ID" value="NZ_JAQNDK010000001.1"/>
</dbReference>
<evidence type="ECO:0000313" key="2">
    <source>
        <dbReference type="EMBL" id="MDC0678027.1"/>
    </source>
</evidence>
<dbReference type="EMBL" id="JAQNDK010000001">
    <property type="protein sequence ID" value="MDC0678027.1"/>
    <property type="molecule type" value="Genomic_DNA"/>
</dbReference>
<dbReference type="Pfam" id="PF07238">
    <property type="entry name" value="PilZ"/>
    <property type="match status" value="1"/>
</dbReference>
<feature type="domain" description="PilZ" evidence="1">
    <location>
        <begin position="4"/>
        <end position="89"/>
    </location>
</feature>
<keyword evidence="3" id="KW-1185">Reference proteome</keyword>
<reference evidence="2 3" key="1">
    <citation type="submission" date="2023-01" db="EMBL/GenBank/DDBJ databases">
        <title>Minimal conservation of predation-associated metabolite biosynthetic gene clusters underscores biosynthetic potential of Myxococcota including descriptions for ten novel species: Archangium lansinium sp. nov., Myxococcus landrumus sp. nov., Nannocystis bai.</title>
        <authorList>
            <person name="Ahearne A."/>
            <person name="Stevens C."/>
            <person name="Dowd S."/>
        </authorList>
    </citation>
    <scope>NUCLEOTIDE SEQUENCE [LARGE SCALE GENOMIC DNA]</scope>
    <source>
        <strain evidence="2 3">WIWO2</strain>
    </source>
</reference>
<evidence type="ECO:0000259" key="1">
    <source>
        <dbReference type="Pfam" id="PF07238"/>
    </source>
</evidence>
<sequence length="101" mass="10951">MRDHRKHPRKQIELSIAFRIGDGPRVDAICRDLSLGGMFIETSSPAPFGATVEVLLSLQGLKQAAVIPSVVRWTTPEGMGVQFGVMGARETYALTQLLGSL</sequence>
<protein>
    <submittedName>
        <fullName evidence="2">PilZ domain-containing protein</fullName>
    </submittedName>
</protein>
<comment type="caution">
    <text evidence="2">The sequence shown here is derived from an EMBL/GenBank/DDBJ whole genome shotgun (WGS) entry which is preliminary data.</text>
</comment>
<proteinExistence type="predicted"/>
<organism evidence="2 3">
    <name type="scientific">Sorangium atrum</name>
    <dbReference type="NCBI Taxonomy" id="2995308"/>
    <lineage>
        <taxon>Bacteria</taxon>
        <taxon>Pseudomonadati</taxon>
        <taxon>Myxococcota</taxon>
        <taxon>Polyangia</taxon>
        <taxon>Polyangiales</taxon>
        <taxon>Polyangiaceae</taxon>
        <taxon>Sorangium</taxon>
    </lineage>
</organism>
<dbReference type="InterPro" id="IPR009875">
    <property type="entry name" value="PilZ_domain"/>
</dbReference>
<gene>
    <name evidence="2" type="ORF">POL72_09810</name>
</gene>
<evidence type="ECO:0000313" key="3">
    <source>
        <dbReference type="Proteomes" id="UP001217485"/>
    </source>
</evidence>